<evidence type="ECO:0000313" key="4">
    <source>
        <dbReference type="Proteomes" id="UP000199258"/>
    </source>
</evidence>
<dbReference type="GO" id="GO:0004803">
    <property type="term" value="F:transposase activity"/>
    <property type="evidence" value="ECO:0007669"/>
    <property type="project" value="InterPro"/>
</dbReference>
<dbReference type="GO" id="GO:0006313">
    <property type="term" value="P:DNA transposition"/>
    <property type="evidence" value="ECO:0007669"/>
    <property type="project" value="InterPro"/>
</dbReference>
<dbReference type="Proteomes" id="UP000199258">
    <property type="component" value="Unassembled WGS sequence"/>
</dbReference>
<proteinExistence type="predicted"/>
<evidence type="ECO:0000259" key="2">
    <source>
        <dbReference type="Pfam" id="PF01609"/>
    </source>
</evidence>
<dbReference type="Pfam" id="PF01609">
    <property type="entry name" value="DDE_Tnp_1"/>
    <property type="match status" value="1"/>
</dbReference>
<dbReference type="AlphaFoldDB" id="A0A1G8PYT4"/>
<feature type="domain" description="Transposase IS4-like" evidence="2">
    <location>
        <begin position="2"/>
        <end position="119"/>
    </location>
</feature>
<dbReference type="GO" id="GO:0003677">
    <property type="term" value="F:DNA binding"/>
    <property type="evidence" value="ECO:0007669"/>
    <property type="project" value="InterPro"/>
</dbReference>
<keyword evidence="4" id="KW-1185">Reference proteome</keyword>
<dbReference type="PANTHER" id="PTHR30007:SF1">
    <property type="entry name" value="BLR1914 PROTEIN"/>
    <property type="match status" value="1"/>
</dbReference>
<accession>A0A1G8PYT4</accession>
<organism evidence="3 4">
    <name type="scientific">Arthrobacter subterraneus</name>
    <dbReference type="NCBI Taxonomy" id="335973"/>
    <lineage>
        <taxon>Bacteria</taxon>
        <taxon>Bacillati</taxon>
        <taxon>Actinomycetota</taxon>
        <taxon>Actinomycetes</taxon>
        <taxon>Micrococcales</taxon>
        <taxon>Micrococcaceae</taxon>
        <taxon>Arthrobacter</taxon>
    </lineage>
</organism>
<sequence length="130" mass="14845">MLLTPGQAGDNPQLLPLLAAHKLQDATPFRLLADKAYSHPSTRIELRSRRIKHTIPERSDQIHRRNAKGSAGDRPPAFDPAIYRERNTVERGFNRLKHWRGIATRYDKYATTFLGGVLLTAIVTFHRIHN</sequence>
<dbReference type="InterPro" id="IPR002559">
    <property type="entry name" value="Transposase_11"/>
</dbReference>
<reference evidence="3 4" key="1">
    <citation type="submission" date="2016-10" db="EMBL/GenBank/DDBJ databases">
        <authorList>
            <person name="de Groot N.N."/>
        </authorList>
    </citation>
    <scope>NUCLEOTIDE SEQUENCE [LARGE SCALE GENOMIC DNA]</scope>
    <source>
        <strain evidence="3 4">NP_1H</strain>
    </source>
</reference>
<evidence type="ECO:0000313" key="3">
    <source>
        <dbReference type="EMBL" id="SDI97385.1"/>
    </source>
</evidence>
<feature type="region of interest" description="Disordered" evidence="1">
    <location>
        <begin position="56"/>
        <end position="79"/>
    </location>
</feature>
<dbReference type="STRING" id="335973.SAMN04488693_13910"/>
<name>A0A1G8PYT4_9MICC</name>
<protein>
    <submittedName>
        <fullName evidence="3">Transposase</fullName>
    </submittedName>
</protein>
<dbReference type="PANTHER" id="PTHR30007">
    <property type="entry name" value="PHP DOMAIN PROTEIN"/>
    <property type="match status" value="1"/>
</dbReference>
<dbReference type="EMBL" id="FNDT01000039">
    <property type="protein sequence ID" value="SDI97385.1"/>
    <property type="molecule type" value="Genomic_DNA"/>
</dbReference>
<evidence type="ECO:0000256" key="1">
    <source>
        <dbReference type="SAM" id="MobiDB-lite"/>
    </source>
</evidence>
<gene>
    <name evidence="3" type="ORF">SAMN04488693_13910</name>
</gene>